<keyword evidence="5 7" id="KW-0659">Purine metabolism</keyword>
<dbReference type="PROSITE" id="PS00768">
    <property type="entry name" value="TRANSTHYRETIN_1"/>
    <property type="match status" value="1"/>
</dbReference>
<keyword evidence="6 7" id="KW-0378">Hydrolase</keyword>
<comment type="caution">
    <text evidence="9">The sequence shown here is derived from an EMBL/GenBank/DDBJ whole genome shotgun (WGS) entry which is preliminary data.</text>
</comment>
<name>A0ABU2M426_9ACTN</name>
<dbReference type="GO" id="GO:0033971">
    <property type="term" value="F:hydroxyisourate hydrolase activity"/>
    <property type="evidence" value="ECO:0007669"/>
    <property type="project" value="UniProtKB-EC"/>
</dbReference>
<evidence type="ECO:0000256" key="1">
    <source>
        <dbReference type="ARBA" id="ARBA00001043"/>
    </source>
</evidence>
<comment type="similarity">
    <text evidence="3 7">Belongs to the transthyretin family. 5-hydroxyisourate hydrolase subfamily.</text>
</comment>
<evidence type="ECO:0000256" key="7">
    <source>
        <dbReference type="RuleBase" id="RU361270"/>
    </source>
</evidence>
<comment type="subunit">
    <text evidence="4 7">Homotetramer.</text>
</comment>
<proteinExistence type="inferred from homology"/>
<dbReference type="SMART" id="SM00095">
    <property type="entry name" value="TR_THY"/>
    <property type="match status" value="1"/>
</dbReference>
<comment type="function">
    <text evidence="2">Catalyzes the hydrolysis of 5-hydroxyisourate (HIU) to 2-oxo-4-hydroxy-4-carboxy-5-ureidoimidazoline (OHCU).</text>
</comment>
<organism evidence="9 10">
    <name type="scientific">Nocardiopsis lambiniae</name>
    <dbReference type="NCBI Taxonomy" id="3075539"/>
    <lineage>
        <taxon>Bacteria</taxon>
        <taxon>Bacillati</taxon>
        <taxon>Actinomycetota</taxon>
        <taxon>Actinomycetes</taxon>
        <taxon>Streptosporangiales</taxon>
        <taxon>Nocardiopsidaceae</taxon>
        <taxon>Nocardiopsis</taxon>
    </lineage>
</organism>
<dbReference type="InterPro" id="IPR023416">
    <property type="entry name" value="Transthyretin/HIU_hydrolase_d"/>
</dbReference>
<gene>
    <name evidence="9" type="primary">uraH</name>
    <name evidence="9" type="ORF">RM479_03170</name>
</gene>
<dbReference type="InterPro" id="IPR014306">
    <property type="entry name" value="Hydroxyisourate_hydrolase"/>
</dbReference>
<evidence type="ECO:0000256" key="4">
    <source>
        <dbReference type="ARBA" id="ARBA00011881"/>
    </source>
</evidence>
<dbReference type="Pfam" id="PF00576">
    <property type="entry name" value="Transthyretin"/>
    <property type="match status" value="1"/>
</dbReference>
<reference evidence="10" key="1">
    <citation type="submission" date="2023-07" db="EMBL/GenBank/DDBJ databases">
        <title>30 novel species of actinomycetes from the DSMZ collection.</title>
        <authorList>
            <person name="Nouioui I."/>
        </authorList>
    </citation>
    <scope>NUCLEOTIDE SEQUENCE [LARGE SCALE GENOMIC DNA]</scope>
    <source>
        <strain evidence="10">DSM 44743</strain>
    </source>
</reference>
<dbReference type="EC" id="3.5.2.17" evidence="7"/>
<evidence type="ECO:0000256" key="5">
    <source>
        <dbReference type="ARBA" id="ARBA00022631"/>
    </source>
</evidence>
<feature type="domain" description="Transthyretin/hydroxyisourate hydrolase" evidence="8">
    <location>
        <begin position="1"/>
        <end position="113"/>
    </location>
</feature>
<dbReference type="SUPFAM" id="SSF49472">
    <property type="entry name" value="Transthyretin (synonym: prealbumin)"/>
    <property type="match status" value="1"/>
</dbReference>
<evidence type="ECO:0000313" key="9">
    <source>
        <dbReference type="EMBL" id="MDT0327404.1"/>
    </source>
</evidence>
<dbReference type="Proteomes" id="UP001183390">
    <property type="component" value="Unassembled WGS sequence"/>
</dbReference>
<comment type="catalytic activity">
    <reaction evidence="1 7">
        <text>5-hydroxyisourate + H2O = 5-hydroxy-2-oxo-4-ureido-2,5-dihydro-1H-imidazole-5-carboxylate + H(+)</text>
        <dbReference type="Rhea" id="RHEA:23736"/>
        <dbReference type="ChEBI" id="CHEBI:15377"/>
        <dbReference type="ChEBI" id="CHEBI:15378"/>
        <dbReference type="ChEBI" id="CHEBI:18072"/>
        <dbReference type="ChEBI" id="CHEBI:58639"/>
        <dbReference type="EC" id="3.5.2.17"/>
    </reaction>
</comment>
<dbReference type="PRINTS" id="PR00189">
    <property type="entry name" value="TRNSTHYRETIN"/>
</dbReference>
<accession>A0ABU2M426</accession>
<dbReference type="CDD" id="cd05822">
    <property type="entry name" value="TLP_HIUase"/>
    <property type="match status" value="1"/>
</dbReference>
<dbReference type="InterPro" id="IPR000895">
    <property type="entry name" value="Transthyretin/HIU_hydrolase"/>
</dbReference>
<evidence type="ECO:0000313" key="10">
    <source>
        <dbReference type="Proteomes" id="UP001183390"/>
    </source>
</evidence>
<protein>
    <recommendedName>
        <fullName evidence="7">5-hydroxyisourate hydrolase</fullName>
        <shortName evidence="7">HIU hydrolase</shortName>
        <shortName evidence="7">HIUHase</shortName>
        <ecNumber evidence="7">3.5.2.17</ecNumber>
    </recommendedName>
</protein>
<sequence>MSHVTTHVLDAALGRPAAGVPVRLEAASDADRASWRTVAEGRTDDDGRIGDLGPERLAAGYHRITFDTAAYFTATGQHGFYPEVSIVFDLADEDAHYHVPLLLSPFAYSTYRGS</sequence>
<evidence type="ECO:0000256" key="2">
    <source>
        <dbReference type="ARBA" id="ARBA00002704"/>
    </source>
</evidence>
<dbReference type="PANTHER" id="PTHR10395:SF7">
    <property type="entry name" value="5-HYDROXYISOURATE HYDROLASE"/>
    <property type="match status" value="1"/>
</dbReference>
<dbReference type="Gene3D" id="2.60.40.180">
    <property type="entry name" value="Transthyretin/hydroxyisourate hydrolase domain"/>
    <property type="match status" value="1"/>
</dbReference>
<keyword evidence="10" id="KW-1185">Reference proteome</keyword>
<evidence type="ECO:0000256" key="6">
    <source>
        <dbReference type="ARBA" id="ARBA00022801"/>
    </source>
</evidence>
<dbReference type="EMBL" id="JAVREP010000001">
    <property type="protein sequence ID" value="MDT0327404.1"/>
    <property type="molecule type" value="Genomic_DNA"/>
</dbReference>
<dbReference type="InterPro" id="IPR023418">
    <property type="entry name" value="Thyroxine_BS"/>
</dbReference>
<dbReference type="RefSeq" id="WP_311510184.1">
    <property type="nucleotide sequence ID" value="NZ_JAVREP010000001.1"/>
</dbReference>
<evidence type="ECO:0000259" key="8">
    <source>
        <dbReference type="SMART" id="SM00095"/>
    </source>
</evidence>
<dbReference type="NCBIfam" id="TIGR02962">
    <property type="entry name" value="hdxy_isourate"/>
    <property type="match status" value="1"/>
</dbReference>
<dbReference type="InterPro" id="IPR036817">
    <property type="entry name" value="Transthyretin/HIU_hydrolase_sf"/>
</dbReference>
<evidence type="ECO:0000256" key="3">
    <source>
        <dbReference type="ARBA" id="ARBA00009850"/>
    </source>
</evidence>
<dbReference type="PANTHER" id="PTHR10395">
    <property type="entry name" value="URICASE AND TRANSTHYRETIN-RELATED"/>
    <property type="match status" value="1"/>
</dbReference>